<evidence type="ECO:0000313" key="1">
    <source>
        <dbReference type="EMBL" id="SMC42682.1"/>
    </source>
</evidence>
<comment type="caution">
    <text evidence="1">The sequence shown here is derived from an EMBL/GenBank/DDBJ whole genome shotgun (WGS) entry which is preliminary data.</text>
</comment>
<gene>
    <name evidence="1" type="ORF">SAMN06297397_0877</name>
</gene>
<reference evidence="1" key="1">
    <citation type="submission" date="2017-04" db="EMBL/GenBank/DDBJ databases">
        <authorList>
            <person name="Varghese N."/>
            <person name="Submissions S."/>
        </authorList>
    </citation>
    <scope>NUCLEOTIDE SEQUENCE</scope>
    <source>
        <strain evidence="1">WTE2008</strain>
    </source>
</reference>
<protein>
    <submittedName>
        <fullName evidence="1">Glycosyltransferase involved in cell wall bisynthesis</fullName>
    </submittedName>
</protein>
<dbReference type="EMBL" id="FWXZ01000001">
    <property type="protein sequence ID" value="SMC42682.1"/>
    <property type="molecule type" value="Genomic_DNA"/>
</dbReference>
<sequence>MREKHVDILYINTVDYGSTGKIMKQMSAAAELSGYKTCCAIAGEKEKKNNGCLIISSYTVRRINELFDRVFSVRGYDSFLSTLIFLRKLDRLNPRIIHLHNLHSNYINLPLLFRYIKKRNIKIIWTLHDCWAFTGRCPHFVALSCEKWKDGCKRCIYPTECYPIANHDRSAYMWKQKKKWFTGVKNLTIVTPSQWLEGLVEQSFLNCYPIKVVTNGIDLSIFKRTISTFKQEHIIPADRYVVLGVAFSWNNNKGLDCFIELAKRLNPEKYVIVLVGTDENVESYLPKHIISVQKTKNQQQLAEIYSVADVFVNPTRQEVLGLVNLEALACGTPVITFNTGGSPECVDETCGCVVDCNDVDGLEKQIRYICENHPFTHEMCEQRARKFCKENMLSKYLELYKIR</sequence>
<name>A0AC61PJ61_9FIRM</name>
<proteinExistence type="predicted"/>
<evidence type="ECO:0000313" key="2">
    <source>
        <dbReference type="Proteomes" id="UP000192328"/>
    </source>
</evidence>
<organism evidence="1 2">
    <name type="scientific">Aristaeella lactis</name>
    <dbReference type="NCBI Taxonomy" id="3046383"/>
    <lineage>
        <taxon>Bacteria</taxon>
        <taxon>Bacillati</taxon>
        <taxon>Bacillota</taxon>
        <taxon>Clostridia</taxon>
        <taxon>Eubacteriales</taxon>
        <taxon>Aristaeellaceae</taxon>
        <taxon>Aristaeella</taxon>
    </lineage>
</organism>
<keyword evidence="2" id="KW-1185">Reference proteome</keyword>
<dbReference type="Proteomes" id="UP000192328">
    <property type="component" value="Unassembled WGS sequence"/>
</dbReference>
<accession>A0AC61PJ61</accession>